<dbReference type="PANTHER" id="PTHR43591">
    <property type="entry name" value="METHYLTRANSFERASE"/>
    <property type="match status" value="1"/>
</dbReference>
<dbReference type="InterPro" id="IPR029063">
    <property type="entry name" value="SAM-dependent_MTases_sf"/>
</dbReference>
<evidence type="ECO:0000259" key="1">
    <source>
        <dbReference type="Pfam" id="PF08241"/>
    </source>
</evidence>
<reference evidence="2 3" key="1">
    <citation type="journal article" date="2019" name="Int. J. Syst. Evol. Microbiol.">
        <title>The Global Catalogue of Microorganisms (GCM) 10K type strain sequencing project: providing services to taxonomists for standard genome sequencing and annotation.</title>
        <authorList>
            <consortium name="The Broad Institute Genomics Platform"/>
            <consortium name="The Broad Institute Genome Sequencing Center for Infectious Disease"/>
            <person name="Wu L."/>
            <person name="Ma J."/>
        </authorList>
    </citation>
    <scope>NUCLEOTIDE SEQUENCE [LARGE SCALE GENOMIC DNA]</scope>
    <source>
        <strain evidence="2 3">JCM 13518</strain>
    </source>
</reference>
<dbReference type="PANTHER" id="PTHR43591:SF24">
    <property type="entry name" value="2-METHOXY-6-POLYPRENYL-1,4-BENZOQUINOL METHYLASE, MITOCHONDRIAL"/>
    <property type="match status" value="1"/>
</dbReference>
<dbReference type="Gene3D" id="3.40.50.150">
    <property type="entry name" value="Vaccinia Virus protein VP39"/>
    <property type="match status" value="1"/>
</dbReference>
<dbReference type="Pfam" id="PF08241">
    <property type="entry name" value="Methyltransf_11"/>
    <property type="match status" value="1"/>
</dbReference>
<dbReference type="Proteomes" id="UP001501057">
    <property type="component" value="Unassembled WGS sequence"/>
</dbReference>
<protein>
    <recommendedName>
        <fullName evidence="1">Methyltransferase type 11 domain-containing protein</fullName>
    </recommendedName>
</protein>
<comment type="caution">
    <text evidence="2">The sequence shown here is derived from an EMBL/GenBank/DDBJ whole genome shotgun (WGS) entry which is preliminary data.</text>
</comment>
<gene>
    <name evidence="2" type="ORF">GCM10009710_23110</name>
</gene>
<dbReference type="SUPFAM" id="SSF53335">
    <property type="entry name" value="S-adenosyl-L-methionine-dependent methyltransferases"/>
    <property type="match status" value="1"/>
</dbReference>
<evidence type="ECO:0000313" key="2">
    <source>
        <dbReference type="EMBL" id="GAA1742384.1"/>
    </source>
</evidence>
<keyword evidence="3" id="KW-1185">Reference proteome</keyword>
<sequence length="191" mass="20854">MSDLESVFCRTPLWRVTARRLVVPRVLEGAVGPRVLEIGCGSGAMAAEVLRSRRDVTRYLATDVDPAMVGLAARQLATFGERAEARTVDAAGLPFDDATFDTVCSWLMLHHTIEWEQVVADAVRVVRPGGRFVGYDLPDSRLGRAVHTLTRSRVRMIAADDLAAELSRLGMSDVVVEPLGVVGAYRFSATR</sequence>
<name>A0ABN2JXD7_9ACTN</name>
<dbReference type="CDD" id="cd02440">
    <property type="entry name" value="AdoMet_MTases"/>
    <property type="match status" value="1"/>
</dbReference>
<dbReference type="EMBL" id="BAAAME010000004">
    <property type="protein sequence ID" value="GAA1742384.1"/>
    <property type="molecule type" value="Genomic_DNA"/>
</dbReference>
<dbReference type="RefSeq" id="WP_344201608.1">
    <property type="nucleotide sequence ID" value="NZ_BAAAME010000004.1"/>
</dbReference>
<dbReference type="InterPro" id="IPR013216">
    <property type="entry name" value="Methyltransf_11"/>
</dbReference>
<accession>A0ABN2JXD7</accession>
<proteinExistence type="predicted"/>
<evidence type="ECO:0000313" key="3">
    <source>
        <dbReference type="Proteomes" id="UP001501057"/>
    </source>
</evidence>
<organism evidence="2 3">
    <name type="scientific">Aeromicrobium alkaliterrae</name>
    <dbReference type="NCBI Taxonomy" id="302168"/>
    <lineage>
        <taxon>Bacteria</taxon>
        <taxon>Bacillati</taxon>
        <taxon>Actinomycetota</taxon>
        <taxon>Actinomycetes</taxon>
        <taxon>Propionibacteriales</taxon>
        <taxon>Nocardioidaceae</taxon>
        <taxon>Aeromicrobium</taxon>
    </lineage>
</organism>
<feature type="domain" description="Methyltransferase type 11" evidence="1">
    <location>
        <begin position="36"/>
        <end position="133"/>
    </location>
</feature>